<dbReference type="OrthoDB" id="9762068at2"/>
<dbReference type="Gene3D" id="3.40.47.10">
    <property type="match status" value="1"/>
</dbReference>
<dbReference type="eggNOG" id="COG0332">
    <property type="taxonomic scope" value="Bacteria"/>
</dbReference>
<dbReference type="InterPro" id="IPR045984">
    <property type="entry name" value="DUF5940"/>
</dbReference>
<keyword evidence="3" id="KW-1185">Reference proteome</keyword>
<dbReference type="HOGENOM" id="CLU_027957_0_0_0"/>
<dbReference type="SUPFAM" id="SSF53901">
    <property type="entry name" value="Thiolase-like"/>
    <property type="match status" value="1"/>
</dbReference>
<protein>
    <submittedName>
        <fullName evidence="2">Betaine reductase</fullName>
    </submittedName>
</protein>
<proteinExistence type="predicted"/>
<evidence type="ECO:0000259" key="1">
    <source>
        <dbReference type="Pfam" id="PF19364"/>
    </source>
</evidence>
<organism evidence="2 3">
    <name type="scientific">Thermovirga lienii (strain ATCC BAA-1197 / DSM 17291 / Cas60314)</name>
    <dbReference type="NCBI Taxonomy" id="580340"/>
    <lineage>
        <taxon>Bacteria</taxon>
        <taxon>Thermotogati</taxon>
        <taxon>Synergistota</taxon>
        <taxon>Synergistia</taxon>
        <taxon>Synergistales</taxon>
        <taxon>Thermovirgaceae</taxon>
        <taxon>Thermovirga</taxon>
    </lineage>
</organism>
<sequence>MAKASIKGYSYCLNHVPNLAFHYGNTPFTERVLRGETEFLGNLKGKMQSFEEACAYAPNQAYIGGISLTDLEQQPSPMYENRLKSFDRFGKYGEIMPEDEFIGLMDICDVFDIIWLEQSFAAEIRGKLEKHPLLNESHLKRLESGHAEEEISKEVSEQEALPLYLGERLVGCCRRGHETDECLSSYVLLENIACKAGGVLSLLHLMKNAGLKPEEIDYVIECSEEAAGDANQRGGGNFAKAVAEIAGCSNASGCDVRSFCAGPVNAIIAGACQVACGARKNVVVLAGGAVPKLYMNSRDHVKKGMPALEDCLGGFAVLLGPSDGENPVIRLDALGKHSVGAGASPQAITSALVWEPLQKLGLDFNDVDKYAAELQIPEITLPAGAGDVPLANFKMIAALAVMKGRLEKSAMNEFVKAKGIPGFAHTQGHIPSGVPFIGHACDAIKANEMKRAMIIGKGSLFLARLTNLSDGASFVIEQDQKEEEKAALTREEIRETILDVLQELADDLKKEQ</sequence>
<name>G7V630_THELD</name>
<accession>G7V630</accession>
<dbReference type="STRING" id="580340.Tlie_1286"/>
<dbReference type="Pfam" id="PF19364">
    <property type="entry name" value="DUF5940"/>
    <property type="match status" value="1"/>
</dbReference>
<evidence type="ECO:0000313" key="2">
    <source>
        <dbReference type="EMBL" id="AER67017.1"/>
    </source>
</evidence>
<dbReference type="KEGG" id="tli:Tlie_1286"/>
<reference evidence="2 3" key="2">
    <citation type="journal article" date="2012" name="Stand. Genomic Sci.">
        <title>Genome sequence of the moderately thermophilic, amino-acid-degrading and sulfur-reducing bacterium Thermovirga lienii type strain (Cas60314(T)).</title>
        <authorList>
            <person name="Goker M."/>
            <person name="Saunders E."/>
            <person name="Lapidus A."/>
            <person name="Nolan M."/>
            <person name="Lucas S."/>
            <person name="Hammon N."/>
            <person name="Deshpande S."/>
            <person name="Cheng J.F."/>
            <person name="Han C."/>
            <person name="Tapia R."/>
            <person name="Goodwin L.A."/>
            <person name="Pitluck S."/>
            <person name="Liolios K."/>
            <person name="Mavromatis K."/>
            <person name="Pagani I."/>
            <person name="Ivanova N."/>
            <person name="Mikhailova N."/>
            <person name="Pati A."/>
            <person name="Chen A."/>
            <person name="Palaniappan K."/>
            <person name="Land M."/>
            <person name="Chang Y.J."/>
            <person name="Jeffries C.D."/>
            <person name="Brambilla E.M."/>
            <person name="Rohde M."/>
            <person name="Spring S."/>
            <person name="Detter J.C."/>
            <person name="Woyke T."/>
            <person name="Bristow J."/>
            <person name="Eisen J.A."/>
            <person name="Markowitz V."/>
            <person name="Hugenholtz P."/>
            <person name="Kyrpides N.C."/>
            <person name="Klenk H.P."/>
        </authorList>
    </citation>
    <scope>NUCLEOTIDE SEQUENCE [LARGE SCALE GENOMIC DNA]</scope>
    <source>
        <strain evidence="3">ATCC BAA-1197 / DSM 17291 / Cas60314</strain>
    </source>
</reference>
<reference evidence="3" key="1">
    <citation type="submission" date="2011-10" db="EMBL/GenBank/DDBJ databases">
        <title>The complete genome of chromosome of Thermovirga lienii DSM 17291.</title>
        <authorList>
            <consortium name="US DOE Joint Genome Institute (JGI-PGF)"/>
            <person name="Lucas S."/>
            <person name="Copeland A."/>
            <person name="Lapidus A."/>
            <person name="Glavina del Rio T."/>
            <person name="Dalin E."/>
            <person name="Tice H."/>
            <person name="Bruce D."/>
            <person name="Goodwin L."/>
            <person name="Pitluck S."/>
            <person name="Peters L."/>
            <person name="Mikhailova N."/>
            <person name="Saunders E."/>
            <person name="Kyrpides N."/>
            <person name="Mavromatis K."/>
            <person name="Ivanova N."/>
            <person name="Last F.I."/>
            <person name="Brettin T."/>
            <person name="Detter J.C."/>
            <person name="Han C."/>
            <person name="Larimer F."/>
            <person name="Land M."/>
            <person name="Hauser L."/>
            <person name="Markowitz V."/>
            <person name="Cheng J.-F."/>
            <person name="Hugenholtz P."/>
            <person name="Woyke T."/>
            <person name="Wu D."/>
            <person name="Spring S."/>
            <person name="Schroeder M."/>
            <person name="Brambilla E.-M."/>
            <person name="Klenk H.-P."/>
            <person name="Eisen J.A."/>
        </authorList>
    </citation>
    <scope>NUCLEOTIDE SEQUENCE [LARGE SCALE GENOMIC DNA]</scope>
    <source>
        <strain evidence="3">ATCC BAA-1197 / DSM 17291 / Cas60314</strain>
    </source>
</reference>
<dbReference type="NCBIfam" id="NF040746">
    <property type="entry name" value="reduct_C_beta"/>
    <property type="match status" value="1"/>
</dbReference>
<dbReference type="EMBL" id="CP003096">
    <property type="protein sequence ID" value="AER67017.1"/>
    <property type="molecule type" value="Genomic_DNA"/>
</dbReference>
<evidence type="ECO:0000313" key="3">
    <source>
        <dbReference type="Proteomes" id="UP000005868"/>
    </source>
</evidence>
<dbReference type="Proteomes" id="UP000005868">
    <property type="component" value="Chromosome"/>
</dbReference>
<feature type="domain" description="DUF5940" evidence="1">
    <location>
        <begin position="347"/>
        <end position="510"/>
    </location>
</feature>
<dbReference type="AlphaFoldDB" id="G7V630"/>
<dbReference type="InterPro" id="IPR016039">
    <property type="entry name" value="Thiolase-like"/>
</dbReference>
<gene>
    <name evidence="2" type="ordered locus">Tlie_1286</name>
</gene>
<dbReference type="GO" id="GO:0016746">
    <property type="term" value="F:acyltransferase activity"/>
    <property type="evidence" value="ECO:0007669"/>
    <property type="project" value="InterPro"/>
</dbReference>